<comment type="caution">
    <text evidence="1">The sequence shown here is derived from an EMBL/GenBank/DDBJ whole genome shotgun (WGS) entry which is preliminary data.</text>
</comment>
<evidence type="ECO:0000313" key="1">
    <source>
        <dbReference type="EMBL" id="CDT14607.1"/>
    </source>
</evidence>
<name>A0A822MY66_9VIBR</name>
<accession>A0A822MY66</accession>
<organism evidence="1 2">
    <name type="scientific">Vibrio crassostreae</name>
    <dbReference type="NCBI Taxonomy" id="246167"/>
    <lineage>
        <taxon>Bacteria</taxon>
        <taxon>Pseudomonadati</taxon>
        <taxon>Pseudomonadota</taxon>
        <taxon>Gammaproteobacteria</taxon>
        <taxon>Vibrionales</taxon>
        <taxon>Vibrionaceae</taxon>
        <taxon>Vibrio</taxon>
    </lineage>
</organism>
<gene>
    <name evidence="1" type="ORF">VCR5J5_1510061</name>
</gene>
<protein>
    <submittedName>
        <fullName evidence="1">Uncharacterized protein</fullName>
    </submittedName>
</protein>
<evidence type="ECO:0000313" key="2">
    <source>
        <dbReference type="Proteomes" id="UP000049495"/>
    </source>
</evidence>
<proteinExistence type="predicted"/>
<dbReference type="EMBL" id="CCJV01000059">
    <property type="protein sequence ID" value="CDT14607.1"/>
    <property type="molecule type" value="Genomic_DNA"/>
</dbReference>
<reference evidence="2" key="1">
    <citation type="submission" date="2014-06" db="EMBL/GenBank/DDBJ databases">
        <authorList>
            <person name="Le Roux Frederique"/>
        </authorList>
    </citation>
    <scope>NUCLEOTIDE SEQUENCE [LARGE SCALE GENOMIC DNA]</scope>
    <source>
        <strain evidence="2">J5-5</strain>
    </source>
</reference>
<dbReference type="AlphaFoldDB" id="A0A822MY66"/>
<dbReference type="Proteomes" id="UP000049495">
    <property type="component" value="Unassembled WGS sequence"/>
</dbReference>
<sequence>MSNFTKIGWIIVRRSNDRFESDLLGAWPELSPIKRASKNSLFLVR</sequence>